<feature type="signal peptide" evidence="1">
    <location>
        <begin position="1"/>
        <end position="19"/>
    </location>
</feature>
<reference evidence="2" key="1">
    <citation type="journal article" date="2021" name="Sci. Rep.">
        <title>Diploid genomic architecture of Nitzschia inconspicua, an elite biomass production diatom.</title>
        <authorList>
            <person name="Oliver A."/>
            <person name="Podell S."/>
            <person name="Pinowska A."/>
            <person name="Traller J.C."/>
            <person name="Smith S.R."/>
            <person name="McClure R."/>
            <person name="Beliaev A."/>
            <person name="Bohutskyi P."/>
            <person name="Hill E.A."/>
            <person name="Rabines A."/>
            <person name="Zheng H."/>
            <person name="Allen L.Z."/>
            <person name="Kuo A."/>
            <person name="Grigoriev I.V."/>
            <person name="Allen A.E."/>
            <person name="Hazlebeck D."/>
            <person name="Allen E.E."/>
        </authorList>
    </citation>
    <scope>NUCLEOTIDE SEQUENCE</scope>
    <source>
        <strain evidence="2">Hildebrandi</strain>
    </source>
</reference>
<accession>A0A9K3KPI2</accession>
<evidence type="ECO:0000313" key="2">
    <source>
        <dbReference type="EMBL" id="KAG7347302.1"/>
    </source>
</evidence>
<keyword evidence="3" id="KW-1185">Reference proteome</keyword>
<protein>
    <submittedName>
        <fullName evidence="2">Uncharacterized protein</fullName>
    </submittedName>
</protein>
<dbReference type="Proteomes" id="UP000693970">
    <property type="component" value="Unassembled WGS sequence"/>
</dbReference>
<organism evidence="2 3">
    <name type="scientific">Nitzschia inconspicua</name>
    <dbReference type="NCBI Taxonomy" id="303405"/>
    <lineage>
        <taxon>Eukaryota</taxon>
        <taxon>Sar</taxon>
        <taxon>Stramenopiles</taxon>
        <taxon>Ochrophyta</taxon>
        <taxon>Bacillariophyta</taxon>
        <taxon>Bacillariophyceae</taxon>
        <taxon>Bacillariophycidae</taxon>
        <taxon>Bacillariales</taxon>
        <taxon>Bacillariaceae</taxon>
        <taxon>Nitzschia</taxon>
    </lineage>
</organism>
<evidence type="ECO:0000313" key="3">
    <source>
        <dbReference type="Proteomes" id="UP000693970"/>
    </source>
</evidence>
<gene>
    <name evidence="2" type="ORF">IV203_016007</name>
</gene>
<feature type="chain" id="PRO_5039902264" evidence="1">
    <location>
        <begin position="20"/>
        <end position="183"/>
    </location>
</feature>
<dbReference type="AlphaFoldDB" id="A0A9K3KPI2"/>
<sequence>MWPLALLSFGIIPIASTYAWTPVWTNHQFYRHTTKPTPPSTATISVSRSYIVIFNKYCENVSRKDRSNTSLFMKVSGEKILWQGPLFGRLTKPAKTHLLRNGWKERLVDKNNKDHQMTTTVSNTSTRLALIWPNKSGPHLEMDDPFGAHIRPYPKHVTDVLDDKVRMADLLLVTDSQAQKLSS</sequence>
<proteinExistence type="predicted"/>
<reference evidence="2" key="2">
    <citation type="submission" date="2021-04" db="EMBL/GenBank/DDBJ databases">
        <authorList>
            <person name="Podell S."/>
        </authorList>
    </citation>
    <scope>NUCLEOTIDE SEQUENCE</scope>
    <source>
        <strain evidence="2">Hildebrandi</strain>
    </source>
</reference>
<evidence type="ECO:0000256" key="1">
    <source>
        <dbReference type="SAM" id="SignalP"/>
    </source>
</evidence>
<comment type="caution">
    <text evidence="2">The sequence shown here is derived from an EMBL/GenBank/DDBJ whole genome shotgun (WGS) entry which is preliminary data.</text>
</comment>
<name>A0A9K3KPI2_9STRA</name>
<dbReference type="EMBL" id="JAGRRH010000020">
    <property type="protein sequence ID" value="KAG7347302.1"/>
    <property type="molecule type" value="Genomic_DNA"/>
</dbReference>
<keyword evidence="1" id="KW-0732">Signal</keyword>